<comment type="caution">
    <text evidence="1">The sequence shown here is derived from an EMBL/GenBank/DDBJ whole genome shotgun (WGS) entry which is preliminary data.</text>
</comment>
<sequence>MPNIDAVIFTGHMIDLADRAEPRFPPVLEQAAAAAIRRHLIDIAREMPDEKIGYASAARGGDILFHEQARALGFRTVIVLPFAPVLFEKTSVSGLAGGGWVARFHALWDQSPPRDRIDMDLPKSSEAYAACNTRMIELARARGIYHLVALWDGKGGDGPGGTVDLVEKAEADGDNPHIIRPADLR</sequence>
<name>A0ACC5QZX3_9HYPH</name>
<evidence type="ECO:0000313" key="2">
    <source>
        <dbReference type="Proteomes" id="UP000616151"/>
    </source>
</evidence>
<reference evidence="1" key="1">
    <citation type="submission" date="2021-01" db="EMBL/GenBank/DDBJ databases">
        <authorList>
            <person name="Sun Q."/>
        </authorList>
    </citation>
    <scope>NUCLEOTIDE SEQUENCE</scope>
    <source>
        <strain evidence="1">YIM B02566</strain>
    </source>
</reference>
<organism evidence="1 2">
    <name type="scientific">Taklimakanibacter albus</name>
    <dbReference type="NCBI Taxonomy" id="2800327"/>
    <lineage>
        <taxon>Bacteria</taxon>
        <taxon>Pseudomonadati</taxon>
        <taxon>Pseudomonadota</taxon>
        <taxon>Alphaproteobacteria</taxon>
        <taxon>Hyphomicrobiales</taxon>
        <taxon>Aestuariivirgaceae</taxon>
        <taxon>Taklimakanibacter</taxon>
    </lineage>
</organism>
<proteinExistence type="predicted"/>
<gene>
    <name evidence="1" type="ORF">JHL16_06180</name>
</gene>
<accession>A0ACC5QZX3</accession>
<dbReference type="EMBL" id="JAENHL010000006">
    <property type="protein sequence ID" value="MBK1865933.1"/>
    <property type="molecule type" value="Genomic_DNA"/>
</dbReference>
<dbReference type="Proteomes" id="UP000616151">
    <property type="component" value="Unassembled WGS sequence"/>
</dbReference>
<protein>
    <submittedName>
        <fullName evidence="1">Uncharacterized protein</fullName>
    </submittedName>
</protein>
<keyword evidence="2" id="KW-1185">Reference proteome</keyword>
<evidence type="ECO:0000313" key="1">
    <source>
        <dbReference type="EMBL" id="MBK1865933.1"/>
    </source>
</evidence>